<dbReference type="FunFam" id="1.10.10.60:FF:000016">
    <property type="entry name" value="Transcriptional activator Myb isoform A"/>
    <property type="match status" value="1"/>
</dbReference>
<evidence type="ECO:0000256" key="3">
    <source>
        <dbReference type="ARBA" id="ARBA00023015"/>
    </source>
</evidence>
<keyword evidence="5" id="KW-0804">Transcription</keyword>
<keyword evidence="9" id="KW-1185">Reference proteome</keyword>
<dbReference type="Pfam" id="PF00249">
    <property type="entry name" value="Myb_DNA-binding"/>
    <property type="match status" value="3"/>
</dbReference>
<feature type="compositionally biased region" description="Low complexity" evidence="7">
    <location>
        <begin position="16"/>
        <end position="30"/>
    </location>
</feature>
<evidence type="ECO:0000256" key="2">
    <source>
        <dbReference type="ARBA" id="ARBA00022737"/>
    </source>
</evidence>
<dbReference type="GO" id="GO:0000978">
    <property type="term" value="F:RNA polymerase II cis-regulatory region sequence-specific DNA binding"/>
    <property type="evidence" value="ECO:0007669"/>
    <property type="project" value="TreeGrafter"/>
</dbReference>
<keyword evidence="4" id="KW-0238">DNA-binding</keyword>
<dbReference type="InterPro" id="IPR009057">
    <property type="entry name" value="Homeodomain-like_sf"/>
</dbReference>
<dbReference type="AlphaFoldDB" id="A0A165WZ37"/>
<evidence type="ECO:0000313" key="8">
    <source>
        <dbReference type="EMBL" id="WOG96650.1"/>
    </source>
</evidence>
<dbReference type="GO" id="GO:0009409">
    <property type="term" value="P:response to cold"/>
    <property type="evidence" value="ECO:0007669"/>
    <property type="project" value="EnsemblPlants"/>
</dbReference>
<name>A0A165WZ37_DAUCS</name>
<evidence type="ECO:0000256" key="4">
    <source>
        <dbReference type="ARBA" id="ARBA00023125"/>
    </source>
</evidence>
<sequence length="541" mass="59737">MDELKLEECCLENKQSAAVSSSSVSETSESINIKSPGVCSPTPDSSVAQRRISGPIRRAKGGWTPEEDDTLKRAVTIYKGKCWKKIAEFFPDRSEVQCLHRWQKVLNPDLIKGPWTQEEDVKITELVAKYGPTKWSLIAKSLPGRIGKQCRERWHNHLNPYIKKDAWTLEEELALMNAHRLYGNKWAEIAKVLPGRTDNAIKNHWNSSLKKKLEFYLATGNLPPAAKNVLQTSAKDSYLATSTGKVVCSNNVGSESTMQTSSGTTEVCKIEEDGNQLGLMTSSHDMGVSLGFLHNEPTVSDLAKSKPQSLNIDDNHVYSASEIESIRTNGVDKAIATSSPCRSPVYGSLYYQSPLLEHYLVSNPNNVLERHLEPEPVASPMSNITPPSMKSSSLYGLTPESILKMAARSFPNTPSILRKRKAETPKHSPANESRTADNRAVEGSSLTSDRLGQGTSCLKDAQLHDKMLFESPASSIPVNNGKSFNASPPYRLRSKRTSIFKSVEKQLDFTPSKEQQDSDAKSKEKPAVNEDCCHTSDIGVT</sequence>
<keyword evidence="2" id="KW-0677">Repeat</keyword>
<dbReference type="GO" id="GO:1902584">
    <property type="term" value="P:positive regulation of response to water deprivation"/>
    <property type="evidence" value="ECO:0007669"/>
    <property type="project" value="EnsemblPlants"/>
</dbReference>
<feature type="region of interest" description="Disordered" evidence="7">
    <location>
        <begin position="15"/>
        <end position="47"/>
    </location>
</feature>
<accession>A0A165WZ37</accession>
<dbReference type="Gramene" id="KZM97787">
    <property type="protein sequence ID" value="KZM97787"/>
    <property type="gene ID" value="DCAR_014851"/>
</dbReference>
<evidence type="ECO:0000256" key="1">
    <source>
        <dbReference type="ARBA" id="ARBA00004123"/>
    </source>
</evidence>
<dbReference type="InterPro" id="IPR017930">
    <property type="entry name" value="Myb_dom"/>
</dbReference>
<evidence type="ECO:0000256" key="7">
    <source>
        <dbReference type="SAM" id="MobiDB-lite"/>
    </source>
</evidence>
<dbReference type="KEGG" id="dcr:108215669"/>
<dbReference type="FunFam" id="1.10.10.60:FF:000010">
    <property type="entry name" value="Transcriptional activator Myb isoform A"/>
    <property type="match status" value="1"/>
</dbReference>
<dbReference type="OMA" id="STHSPEY"/>
<organism evidence="8 9">
    <name type="scientific">Daucus carota subsp. sativus</name>
    <name type="common">Carrot</name>
    <dbReference type="NCBI Taxonomy" id="79200"/>
    <lineage>
        <taxon>Eukaryota</taxon>
        <taxon>Viridiplantae</taxon>
        <taxon>Streptophyta</taxon>
        <taxon>Embryophyta</taxon>
        <taxon>Tracheophyta</taxon>
        <taxon>Spermatophyta</taxon>
        <taxon>Magnoliopsida</taxon>
        <taxon>eudicotyledons</taxon>
        <taxon>Gunneridae</taxon>
        <taxon>Pentapetalae</taxon>
        <taxon>asterids</taxon>
        <taxon>campanulids</taxon>
        <taxon>Apiales</taxon>
        <taxon>Apiaceae</taxon>
        <taxon>Apioideae</taxon>
        <taxon>Scandiceae</taxon>
        <taxon>Daucinae</taxon>
        <taxon>Daucus</taxon>
        <taxon>Daucus sect. Daucus</taxon>
    </lineage>
</organism>
<keyword evidence="3" id="KW-0805">Transcription regulation</keyword>
<dbReference type="GO" id="GO:0000981">
    <property type="term" value="F:DNA-binding transcription factor activity, RNA polymerase II-specific"/>
    <property type="evidence" value="ECO:0007669"/>
    <property type="project" value="TreeGrafter"/>
</dbReference>
<feature type="region of interest" description="Disordered" evidence="7">
    <location>
        <begin position="503"/>
        <end position="541"/>
    </location>
</feature>
<dbReference type="OrthoDB" id="2143914at2759"/>
<dbReference type="Gene3D" id="1.10.10.60">
    <property type="entry name" value="Homeodomain-like"/>
    <property type="match status" value="3"/>
</dbReference>
<proteinExistence type="predicted"/>
<dbReference type="GO" id="GO:0045893">
    <property type="term" value="P:positive regulation of DNA-templated transcription"/>
    <property type="evidence" value="ECO:0007669"/>
    <property type="project" value="EnsemblPlants"/>
</dbReference>
<dbReference type="SMART" id="SM00717">
    <property type="entry name" value="SANT"/>
    <property type="match status" value="3"/>
</dbReference>
<reference evidence="8" key="2">
    <citation type="submission" date="2022-03" db="EMBL/GenBank/DDBJ databases">
        <title>Draft title - Genomic analysis of global carrot germplasm unveils the trajectory of domestication and the origin of high carotenoid orange carrot.</title>
        <authorList>
            <person name="Iorizzo M."/>
            <person name="Ellison S."/>
            <person name="Senalik D."/>
            <person name="Macko-Podgorni A."/>
            <person name="Grzebelus D."/>
            <person name="Bostan H."/>
            <person name="Rolling W."/>
            <person name="Curaba J."/>
            <person name="Simon P."/>
        </authorList>
    </citation>
    <scope>NUCLEOTIDE SEQUENCE</scope>
    <source>
        <tissue evidence="8">Leaf</tissue>
    </source>
</reference>
<dbReference type="PROSITE" id="PS51294">
    <property type="entry name" value="HTH_MYB"/>
    <property type="match status" value="3"/>
</dbReference>
<dbReference type="InterPro" id="IPR050560">
    <property type="entry name" value="MYB_TF"/>
</dbReference>
<dbReference type="InterPro" id="IPR001005">
    <property type="entry name" value="SANT/Myb"/>
</dbReference>
<comment type="subcellular location">
    <subcellularLocation>
        <location evidence="1">Nucleus</location>
    </subcellularLocation>
</comment>
<keyword evidence="6" id="KW-0539">Nucleus</keyword>
<dbReference type="PROSITE" id="PS50090">
    <property type="entry name" value="MYB_LIKE"/>
    <property type="match status" value="3"/>
</dbReference>
<dbReference type="Proteomes" id="UP000077755">
    <property type="component" value="Chromosome 4"/>
</dbReference>
<dbReference type="SUPFAM" id="SSF46689">
    <property type="entry name" value="Homeodomain-like"/>
    <property type="match status" value="2"/>
</dbReference>
<evidence type="ECO:0000256" key="6">
    <source>
        <dbReference type="ARBA" id="ARBA00023242"/>
    </source>
</evidence>
<feature type="compositionally biased region" description="Polar residues" evidence="7">
    <location>
        <begin position="444"/>
        <end position="453"/>
    </location>
</feature>
<evidence type="ECO:0000256" key="5">
    <source>
        <dbReference type="ARBA" id="ARBA00023163"/>
    </source>
</evidence>
<feature type="compositionally biased region" description="Basic and acidic residues" evidence="7">
    <location>
        <begin position="514"/>
        <end position="534"/>
    </location>
</feature>
<protein>
    <submittedName>
        <fullName evidence="8">Uncharacterized protein</fullName>
    </submittedName>
</protein>
<dbReference type="CDD" id="cd00167">
    <property type="entry name" value="SANT"/>
    <property type="match status" value="3"/>
</dbReference>
<dbReference type="PANTHER" id="PTHR45614">
    <property type="entry name" value="MYB PROTEIN-RELATED"/>
    <property type="match status" value="1"/>
</dbReference>
<dbReference type="EMBL" id="CP093346">
    <property type="protein sequence ID" value="WOG96650.1"/>
    <property type="molecule type" value="Genomic_DNA"/>
</dbReference>
<dbReference type="FunFam" id="1.10.10.60:FF:000324">
    <property type="entry name" value="Transcription factor MYB3R-2"/>
    <property type="match status" value="1"/>
</dbReference>
<dbReference type="GO" id="GO:0005634">
    <property type="term" value="C:nucleus"/>
    <property type="evidence" value="ECO:0007669"/>
    <property type="project" value="UniProtKB-SubCell"/>
</dbReference>
<reference evidence="8" key="1">
    <citation type="journal article" date="2016" name="Nat. Genet.">
        <title>A high-quality carrot genome assembly provides new insights into carotenoid accumulation and asterid genome evolution.</title>
        <authorList>
            <person name="Iorizzo M."/>
            <person name="Ellison S."/>
            <person name="Senalik D."/>
            <person name="Zeng P."/>
            <person name="Satapoomin P."/>
            <person name="Huang J."/>
            <person name="Bowman M."/>
            <person name="Iovene M."/>
            <person name="Sanseverino W."/>
            <person name="Cavagnaro P."/>
            <person name="Yildiz M."/>
            <person name="Macko-Podgorni A."/>
            <person name="Moranska E."/>
            <person name="Grzebelus E."/>
            <person name="Grzebelus D."/>
            <person name="Ashrafi H."/>
            <person name="Zheng Z."/>
            <person name="Cheng S."/>
            <person name="Spooner D."/>
            <person name="Van Deynze A."/>
            <person name="Simon P."/>
        </authorList>
    </citation>
    <scope>NUCLEOTIDE SEQUENCE</scope>
    <source>
        <tissue evidence="8">Leaf</tissue>
    </source>
</reference>
<dbReference type="GO" id="GO:1901002">
    <property type="term" value="P:positive regulation of response to salt stress"/>
    <property type="evidence" value="ECO:0007669"/>
    <property type="project" value="EnsemblPlants"/>
</dbReference>
<feature type="region of interest" description="Disordered" evidence="7">
    <location>
        <begin position="413"/>
        <end position="453"/>
    </location>
</feature>
<dbReference type="PANTHER" id="PTHR45614:SF194">
    <property type="entry name" value="TRANSCRIPTION FACTOR MYB3R-3-RELATED"/>
    <property type="match status" value="1"/>
</dbReference>
<evidence type="ECO:0000313" key="9">
    <source>
        <dbReference type="Proteomes" id="UP000077755"/>
    </source>
</evidence>
<gene>
    <name evidence="8" type="ORF">DCAR_0415986</name>
</gene>